<dbReference type="AlphaFoldDB" id="A0A7S4MSR5"/>
<feature type="transmembrane region" description="Helical" evidence="2">
    <location>
        <begin position="143"/>
        <end position="159"/>
    </location>
</feature>
<organism evidence="3">
    <name type="scientific">Odontella aurita</name>
    <dbReference type="NCBI Taxonomy" id="265563"/>
    <lineage>
        <taxon>Eukaryota</taxon>
        <taxon>Sar</taxon>
        <taxon>Stramenopiles</taxon>
        <taxon>Ochrophyta</taxon>
        <taxon>Bacillariophyta</taxon>
        <taxon>Mediophyceae</taxon>
        <taxon>Biddulphiophycidae</taxon>
        <taxon>Eupodiscales</taxon>
        <taxon>Odontellaceae</taxon>
        <taxon>Odontella</taxon>
    </lineage>
</organism>
<feature type="transmembrane region" description="Helical" evidence="2">
    <location>
        <begin position="292"/>
        <end position="312"/>
    </location>
</feature>
<gene>
    <name evidence="3" type="ORF">OAUR00152_LOCUS15705</name>
</gene>
<evidence type="ECO:0000313" key="3">
    <source>
        <dbReference type="EMBL" id="CAE2240598.1"/>
    </source>
</evidence>
<feature type="compositionally biased region" description="Basic and acidic residues" evidence="1">
    <location>
        <begin position="10"/>
        <end position="22"/>
    </location>
</feature>
<name>A0A7S4MSR5_9STRA</name>
<reference evidence="3" key="1">
    <citation type="submission" date="2021-01" db="EMBL/GenBank/DDBJ databases">
        <authorList>
            <person name="Corre E."/>
            <person name="Pelletier E."/>
            <person name="Niang G."/>
            <person name="Scheremetjew M."/>
            <person name="Finn R."/>
            <person name="Kale V."/>
            <person name="Holt S."/>
            <person name="Cochrane G."/>
            <person name="Meng A."/>
            <person name="Brown T."/>
            <person name="Cohen L."/>
        </authorList>
    </citation>
    <scope>NUCLEOTIDE SEQUENCE</scope>
    <source>
        <strain evidence="3">Isolate 1302-5</strain>
    </source>
</reference>
<dbReference type="EMBL" id="HBKQ01023063">
    <property type="protein sequence ID" value="CAE2240598.1"/>
    <property type="molecule type" value="Transcribed_RNA"/>
</dbReference>
<protein>
    <submittedName>
        <fullName evidence="3">Uncharacterized protein</fullName>
    </submittedName>
</protein>
<feature type="transmembrane region" description="Helical" evidence="2">
    <location>
        <begin position="104"/>
        <end position="122"/>
    </location>
</feature>
<feature type="transmembrane region" description="Helical" evidence="2">
    <location>
        <begin position="191"/>
        <end position="211"/>
    </location>
</feature>
<accession>A0A7S4MSR5</accession>
<evidence type="ECO:0000256" key="1">
    <source>
        <dbReference type="SAM" id="MobiDB-lite"/>
    </source>
</evidence>
<feature type="transmembrane region" description="Helical" evidence="2">
    <location>
        <begin position="434"/>
        <end position="454"/>
    </location>
</feature>
<sequence>MMHTSGRPAADPRMRDPYRQRETAAAMTMRTDRQGLRAPPSPPAENNIRRGLPPPPSPASYYAALFARRRLASAAFLPSLSTLCLPPALLGLHSALSTVTADHALFGVALAASVVTAVLGLIRKYAPNEEEADAAVAMCRVRLPLAAVAVSAALCRWVIDPLDDRFGDYFRWDSGGRSPAGDDAGFGGADAVALGARMALGMAALSAAVMWRYIGWFSVVQCSSVPVQSNPFENIASTLRSSPETIIDMIFGPDPRRIISKSGNHRSSGNIVGSRRTQWPRPRYARPTLMRCVAQFAAHAIAGTMFAVWTAIPLLSRMIDGDDDVAKVLSTELAVTCLLGSAITATLTLLADGTSHEIKFRRRSAFASSTLSVADTARSVFLRTADEIQRRSLYPNFIFTPFVVHAATVLFAMARPTESLVIAGDRLQSSILGILSAIVPLIIATATVSMYLVFTDVLVRRFLSTPHVDIDRLVYVPNETAEAVPFLPEDLIIQLLLRDCDRDGELVRSIVAPRATAHAPGSSFLGGSFLEEEEVRRNDTAAMEVARSMVPLETEPEEAARLPPFGFASGSNYAMEGKLEEDLLKVVVLETLGGDEVGGPTDAHVHTAEDELRKSLGLSQRHFNALKRRVLMSDMSSAEGRNIQQPVIIPLIRALCSYAGGMGEALVRCGGEFVSSNASQGYVWGVGAASEQQRLTGQQPSWLRGTWSLPPGAAACAEYSILAAARLVVMNLRLRTRGNLAVIPRRHSWVSLLIPSVLHSAFRLRCGCLAYAKDLMMRSDAPRPAQDASGKVRRGDGVAGVNASGMSDAGTVEGLGVFIARYCLDVQHVLRACDDAAVLLLRTLTDLDGPRDANVKVHDGCKAWLNGLLS</sequence>
<evidence type="ECO:0000256" key="2">
    <source>
        <dbReference type="SAM" id="Phobius"/>
    </source>
</evidence>
<feature type="transmembrane region" description="Helical" evidence="2">
    <location>
        <begin position="332"/>
        <end position="353"/>
    </location>
</feature>
<keyword evidence="2" id="KW-0472">Membrane</keyword>
<proteinExistence type="predicted"/>
<keyword evidence="2" id="KW-1133">Transmembrane helix</keyword>
<feature type="region of interest" description="Disordered" evidence="1">
    <location>
        <begin position="1"/>
        <end position="55"/>
    </location>
</feature>
<keyword evidence="2" id="KW-0812">Transmembrane</keyword>
<feature type="transmembrane region" description="Helical" evidence="2">
    <location>
        <begin position="71"/>
        <end position="92"/>
    </location>
</feature>
<feature type="transmembrane region" description="Helical" evidence="2">
    <location>
        <begin position="393"/>
        <end position="414"/>
    </location>
</feature>